<proteinExistence type="inferred from homology"/>
<organism evidence="18 19">
    <name type="scientific">Vigna angularis var. angularis</name>
    <dbReference type="NCBI Taxonomy" id="157739"/>
    <lineage>
        <taxon>Eukaryota</taxon>
        <taxon>Viridiplantae</taxon>
        <taxon>Streptophyta</taxon>
        <taxon>Embryophyta</taxon>
        <taxon>Tracheophyta</taxon>
        <taxon>Spermatophyta</taxon>
        <taxon>Magnoliopsida</taxon>
        <taxon>eudicotyledons</taxon>
        <taxon>Gunneridae</taxon>
        <taxon>Pentapetalae</taxon>
        <taxon>rosids</taxon>
        <taxon>fabids</taxon>
        <taxon>Fabales</taxon>
        <taxon>Fabaceae</taxon>
        <taxon>Papilionoideae</taxon>
        <taxon>50 kb inversion clade</taxon>
        <taxon>NPAAA clade</taxon>
        <taxon>indigoferoid/millettioid clade</taxon>
        <taxon>Phaseoleae</taxon>
        <taxon>Vigna</taxon>
    </lineage>
</organism>
<evidence type="ECO:0000256" key="12">
    <source>
        <dbReference type="ARBA" id="ARBA00023136"/>
    </source>
</evidence>
<evidence type="ECO:0000313" key="18">
    <source>
        <dbReference type="EMBL" id="BAT86546.1"/>
    </source>
</evidence>
<keyword evidence="7" id="KW-0479">Metal-binding</keyword>
<dbReference type="InterPro" id="IPR013083">
    <property type="entry name" value="Znf_RING/FYVE/PHD"/>
</dbReference>
<keyword evidence="10" id="KW-0862">Zinc</keyword>
<dbReference type="AlphaFoldDB" id="A0A0S3S140"/>
<evidence type="ECO:0000256" key="9">
    <source>
        <dbReference type="ARBA" id="ARBA00022786"/>
    </source>
</evidence>
<keyword evidence="9" id="KW-0833">Ubl conjugation pathway</keyword>
<dbReference type="Pfam" id="PF13639">
    <property type="entry name" value="zf-RING_2"/>
    <property type="match status" value="1"/>
</dbReference>
<evidence type="ECO:0000256" key="3">
    <source>
        <dbReference type="ARBA" id="ARBA00004906"/>
    </source>
</evidence>
<comment type="catalytic activity">
    <reaction evidence="1">
        <text>S-ubiquitinyl-[E2 ubiquitin-conjugating enzyme]-L-cysteine + [acceptor protein]-L-lysine = [E2 ubiquitin-conjugating enzyme]-L-cysteine + N(6)-ubiquitinyl-[acceptor protein]-L-lysine.</text>
        <dbReference type="EC" id="2.3.2.27"/>
    </reaction>
</comment>
<dbReference type="EC" id="2.3.2.27" evidence="4"/>
<dbReference type="InterPro" id="IPR001841">
    <property type="entry name" value="Znf_RING"/>
</dbReference>
<evidence type="ECO:0000256" key="2">
    <source>
        <dbReference type="ARBA" id="ARBA00004167"/>
    </source>
</evidence>
<evidence type="ECO:0000256" key="7">
    <source>
        <dbReference type="ARBA" id="ARBA00022723"/>
    </source>
</evidence>
<dbReference type="GO" id="GO:0061630">
    <property type="term" value="F:ubiquitin protein ligase activity"/>
    <property type="evidence" value="ECO:0007669"/>
    <property type="project" value="UniProtKB-EC"/>
</dbReference>
<keyword evidence="19" id="KW-1185">Reference proteome</keyword>
<comment type="subcellular location">
    <subcellularLocation>
        <location evidence="2">Membrane</location>
        <topology evidence="2">Single-pass membrane protein</topology>
    </subcellularLocation>
</comment>
<dbReference type="GO" id="GO:0016020">
    <property type="term" value="C:membrane"/>
    <property type="evidence" value="ECO:0007669"/>
    <property type="project" value="UniProtKB-SubCell"/>
</dbReference>
<evidence type="ECO:0000256" key="1">
    <source>
        <dbReference type="ARBA" id="ARBA00000900"/>
    </source>
</evidence>
<keyword evidence="6 16" id="KW-0812">Transmembrane</keyword>
<dbReference type="Gene3D" id="3.30.40.10">
    <property type="entry name" value="Zinc/RING finger domain, C3HC4 (zinc finger)"/>
    <property type="match status" value="1"/>
</dbReference>
<dbReference type="UniPathway" id="UPA00143"/>
<evidence type="ECO:0000313" key="19">
    <source>
        <dbReference type="Proteomes" id="UP000291084"/>
    </source>
</evidence>
<dbReference type="PROSITE" id="PS50089">
    <property type="entry name" value="ZF_RING_2"/>
    <property type="match status" value="1"/>
</dbReference>
<dbReference type="SUPFAM" id="SSF57850">
    <property type="entry name" value="RING/U-box"/>
    <property type="match status" value="1"/>
</dbReference>
<gene>
    <name evidence="18" type="primary">Vigan.04G421300</name>
    <name evidence="18" type="ORF">VIGAN_04421300</name>
</gene>
<comment type="pathway">
    <text evidence="3">Protein modification; protein ubiquitination.</text>
</comment>
<evidence type="ECO:0000256" key="15">
    <source>
        <dbReference type="SAM" id="MobiDB-lite"/>
    </source>
</evidence>
<evidence type="ECO:0000256" key="8">
    <source>
        <dbReference type="ARBA" id="ARBA00022771"/>
    </source>
</evidence>
<accession>A0A0S3S140</accession>
<dbReference type="FunFam" id="3.30.40.10:FF:000187">
    <property type="entry name" value="E3 ubiquitin-protein ligase ATL6"/>
    <property type="match status" value="1"/>
</dbReference>
<dbReference type="PANTHER" id="PTHR46913:SF19">
    <property type="entry name" value="RING-TYPE E3 UBIQUITIN TRANSFERASE"/>
    <property type="match status" value="1"/>
</dbReference>
<sequence>MTSFHSRKLCFPFHGSIDVATMNRRIRTSYSPIPSPLPSVVPRSFPWFQPPLLDGEHDHLNLASIIIIGLGSIACVIMFFLTLSKILKIYYLNRYNVSRRNPPILFDVRGDSPFSDDEEHEHVIRQHSIRFSPTEGLQQSTIDSITVYRYRNNEVLVKETECLVCLGEFQQEESLRLLPKCSHAFHVPCIDTWLRTHKTCPLCRTPIVHDAVSVDGETESDSSVSDMIQDMEECNGSGVMRVGDEDSSGDGIEILSEFGSGDSSVPISRASDAATQEFDDENEPKMKRSFSVDSYVLFLQYTKLRQTKIGD</sequence>
<dbReference type="EMBL" id="AP015037">
    <property type="protein sequence ID" value="BAT86546.1"/>
    <property type="molecule type" value="Genomic_DNA"/>
</dbReference>
<reference evidence="18 19" key="1">
    <citation type="journal article" date="2015" name="Sci. Rep.">
        <title>The power of single molecule real-time sequencing technology in the de novo assembly of a eukaryotic genome.</title>
        <authorList>
            <person name="Sakai H."/>
            <person name="Naito K."/>
            <person name="Ogiso-Tanaka E."/>
            <person name="Takahashi Y."/>
            <person name="Iseki K."/>
            <person name="Muto C."/>
            <person name="Satou K."/>
            <person name="Teruya K."/>
            <person name="Shiroma A."/>
            <person name="Shimoji M."/>
            <person name="Hirano T."/>
            <person name="Itoh T."/>
            <person name="Kaga A."/>
            <person name="Tomooka N."/>
        </authorList>
    </citation>
    <scope>NUCLEOTIDE SEQUENCE [LARGE SCALE GENOMIC DNA]</scope>
    <source>
        <strain evidence="19">cv. Shumari</strain>
    </source>
</reference>
<evidence type="ECO:0000256" key="10">
    <source>
        <dbReference type="ARBA" id="ARBA00022833"/>
    </source>
</evidence>
<name>A0A0S3S140_PHAAN</name>
<evidence type="ECO:0000256" key="11">
    <source>
        <dbReference type="ARBA" id="ARBA00022989"/>
    </source>
</evidence>
<evidence type="ECO:0000256" key="6">
    <source>
        <dbReference type="ARBA" id="ARBA00022692"/>
    </source>
</evidence>
<dbReference type="CDD" id="cd16461">
    <property type="entry name" value="RING-H2_EL5-like"/>
    <property type="match status" value="1"/>
</dbReference>
<keyword evidence="8 14" id="KW-0863">Zinc-finger</keyword>
<dbReference type="Proteomes" id="UP000291084">
    <property type="component" value="Chromosome 4"/>
</dbReference>
<dbReference type="GO" id="GO:0008270">
    <property type="term" value="F:zinc ion binding"/>
    <property type="evidence" value="ECO:0007669"/>
    <property type="project" value="UniProtKB-KW"/>
</dbReference>
<feature type="domain" description="RING-type" evidence="17">
    <location>
        <begin position="162"/>
        <end position="204"/>
    </location>
</feature>
<feature type="transmembrane region" description="Helical" evidence="16">
    <location>
        <begin position="62"/>
        <end position="84"/>
    </location>
</feature>
<keyword evidence="11 16" id="KW-1133">Transmembrane helix</keyword>
<evidence type="ECO:0000256" key="16">
    <source>
        <dbReference type="SAM" id="Phobius"/>
    </source>
</evidence>
<evidence type="ECO:0000256" key="14">
    <source>
        <dbReference type="PROSITE-ProRule" id="PRU00175"/>
    </source>
</evidence>
<feature type="region of interest" description="Disordered" evidence="15">
    <location>
        <begin position="259"/>
        <end position="285"/>
    </location>
</feature>
<dbReference type="GO" id="GO:0016567">
    <property type="term" value="P:protein ubiquitination"/>
    <property type="evidence" value="ECO:0007669"/>
    <property type="project" value="UniProtKB-UniPathway"/>
</dbReference>
<dbReference type="SMART" id="SM00184">
    <property type="entry name" value="RING"/>
    <property type="match status" value="1"/>
</dbReference>
<keyword evidence="5" id="KW-0808">Transferase</keyword>
<evidence type="ECO:0000256" key="5">
    <source>
        <dbReference type="ARBA" id="ARBA00022679"/>
    </source>
</evidence>
<dbReference type="OrthoDB" id="9984778at2759"/>
<dbReference type="InterPro" id="IPR044600">
    <property type="entry name" value="ATL1/ATL16-like"/>
</dbReference>
<evidence type="ECO:0000256" key="4">
    <source>
        <dbReference type="ARBA" id="ARBA00012483"/>
    </source>
</evidence>
<protein>
    <recommendedName>
        <fullName evidence="4">RING-type E3 ubiquitin transferase</fullName>
        <ecNumber evidence="4">2.3.2.27</ecNumber>
    </recommendedName>
</protein>
<keyword evidence="12 16" id="KW-0472">Membrane</keyword>
<evidence type="ECO:0000256" key="13">
    <source>
        <dbReference type="ARBA" id="ARBA00024209"/>
    </source>
</evidence>
<evidence type="ECO:0000259" key="17">
    <source>
        <dbReference type="PROSITE" id="PS50089"/>
    </source>
</evidence>
<dbReference type="PANTHER" id="PTHR46913">
    <property type="entry name" value="RING-H2 FINGER PROTEIN ATL16"/>
    <property type="match status" value="1"/>
</dbReference>
<comment type="similarity">
    <text evidence="13">Belongs to the RING-type zinc finger family. ATL subfamily.</text>
</comment>